<protein>
    <recommendedName>
        <fullName evidence="4">Flagellar hook protein FlgE</fullName>
    </recommendedName>
</protein>
<evidence type="ECO:0000313" key="8">
    <source>
        <dbReference type="EMBL" id="SHJ02109.1"/>
    </source>
</evidence>
<comment type="subcellular location">
    <subcellularLocation>
        <location evidence="1 4">Bacterial flagellum basal body</location>
    </subcellularLocation>
</comment>
<dbReference type="STRING" id="1121432.SAMN02745219_01577"/>
<evidence type="ECO:0000313" key="9">
    <source>
        <dbReference type="Proteomes" id="UP000184529"/>
    </source>
</evidence>
<evidence type="ECO:0000256" key="1">
    <source>
        <dbReference type="ARBA" id="ARBA00004117"/>
    </source>
</evidence>
<gene>
    <name evidence="8" type="ORF">SAMN02745219_01577</name>
</gene>
<keyword evidence="8" id="KW-0969">Cilium</keyword>
<dbReference type="OrthoDB" id="9804559at2"/>
<dbReference type="PANTHER" id="PTHR30435">
    <property type="entry name" value="FLAGELLAR PROTEIN"/>
    <property type="match status" value="1"/>
</dbReference>
<dbReference type="GO" id="GO:0005829">
    <property type="term" value="C:cytosol"/>
    <property type="evidence" value="ECO:0007669"/>
    <property type="project" value="TreeGrafter"/>
</dbReference>
<dbReference type="InterPro" id="IPR001444">
    <property type="entry name" value="Flag_bb_rod_N"/>
</dbReference>
<dbReference type="Pfam" id="PF22692">
    <property type="entry name" value="LlgE_F_G_D1"/>
    <property type="match status" value="1"/>
</dbReference>
<dbReference type="NCBIfam" id="TIGR03506">
    <property type="entry name" value="FlgEFG_subfam"/>
    <property type="match status" value="2"/>
</dbReference>
<dbReference type="Pfam" id="PF00460">
    <property type="entry name" value="Flg_bb_rod"/>
    <property type="match status" value="1"/>
</dbReference>
<reference evidence="9" key="1">
    <citation type="submission" date="2016-11" db="EMBL/GenBank/DDBJ databases">
        <authorList>
            <person name="Varghese N."/>
            <person name="Submissions S."/>
        </authorList>
    </citation>
    <scope>NUCLEOTIDE SEQUENCE [LARGE SCALE GENOMIC DNA]</scope>
    <source>
        <strain evidence="9">DSM 16057</strain>
    </source>
</reference>
<keyword evidence="8" id="KW-0966">Cell projection</keyword>
<accession>A0A1M6FWX8</accession>
<dbReference type="InterPro" id="IPR019776">
    <property type="entry name" value="Flagellar_basal_body_rod_CS"/>
</dbReference>
<evidence type="ECO:0000256" key="2">
    <source>
        <dbReference type="ARBA" id="ARBA00009677"/>
    </source>
</evidence>
<dbReference type="SUPFAM" id="SSF117143">
    <property type="entry name" value="Flagellar hook protein flgE"/>
    <property type="match status" value="1"/>
</dbReference>
<comment type="function">
    <text evidence="4">A flexible structure which links the flagellar filament to the drive apparatus in the basal body.</text>
</comment>
<dbReference type="RefSeq" id="WP_072868628.1">
    <property type="nucleotide sequence ID" value="NZ_FQZM01000017.1"/>
</dbReference>
<comment type="similarity">
    <text evidence="2 4">Belongs to the flagella basal body rod proteins family.</text>
</comment>
<feature type="domain" description="Flagellar basal body rod protein N-terminal" evidence="5">
    <location>
        <begin position="8"/>
        <end position="35"/>
    </location>
</feature>
<dbReference type="GO" id="GO:0009424">
    <property type="term" value="C:bacterial-type flagellum hook"/>
    <property type="evidence" value="ECO:0007669"/>
    <property type="project" value="TreeGrafter"/>
</dbReference>
<dbReference type="InterPro" id="IPR010930">
    <property type="entry name" value="Flg_bb/hook_C_dom"/>
</dbReference>
<dbReference type="PANTHER" id="PTHR30435:SF1">
    <property type="entry name" value="FLAGELLAR HOOK PROTEIN FLGE"/>
    <property type="match status" value="1"/>
</dbReference>
<dbReference type="Pfam" id="PF06429">
    <property type="entry name" value="Flg_bbr_C"/>
    <property type="match status" value="1"/>
</dbReference>
<sequence>MIRSLFAGVAGMKNHQIRMDVIGNNISNVNTVGFKSGRANFQDVLYQTLKSAGTSTNPAQVGLGVSLAGISNNMSPGGLQSTGRTLDLAINGEGFFVVVDPNNNNEKFYTRDGVFYIDQNGYIVNANGYRLQGMSSTNTKGDIQISLDSNGDGTVDRVVASLNISNDGKITGKFSDGTDLVFVNSYDQIYLTNFPNQDGLQRTGKNLFKKSVSSGNPIDGKPGSAGYGTIESGYLEMSNVDLTDEFTNMITTQRGYQASARVITVSDTMLEELINLKR</sequence>
<dbReference type="EMBL" id="FQZM01000017">
    <property type="protein sequence ID" value="SHJ02109.1"/>
    <property type="molecule type" value="Genomic_DNA"/>
</dbReference>
<evidence type="ECO:0000259" key="7">
    <source>
        <dbReference type="Pfam" id="PF22692"/>
    </source>
</evidence>
<dbReference type="InterPro" id="IPR020013">
    <property type="entry name" value="Flagellar_FlgE/F/G"/>
</dbReference>
<proteinExistence type="inferred from homology"/>
<dbReference type="GO" id="GO:0009425">
    <property type="term" value="C:bacterial-type flagellum basal body"/>
    <property type="evidence" value="ECO:0007669"/>
    <property type="project" value="UniProtKB-SubCell"/>
</dbReference>
<organism evidence="8 9">
    <name type="scientific">Desulfofundulus thermosubterraneus DSM 16057</name>
    <dbReference type="NCBI Taxonomy" id="1121432"/>
    <lineage>
        <taxon>Bacteria</taxon>
        <taxon>Bacillati</taxon>
        <taxon>Bacillota</taxon>
        <taxon>Clostridia</taxon>
        <taxon>Eubacteriales</taxon>
        <taxon>Peptococcaceae</taxon>
        <taxon>Desulfofundulus</taxon>
    </lineage>
</organism>
<dbReference type="AlphaFoldDB" id="A0A1M6FWX8"/>
<dbReference type="Proteomes" id="UP000184529">
    <property type="component" value="Unassembled WGS sequence"/>
</dbReference>
<feature type="domain" description="Flagellar hook protein FlgE/F/G-like D1" evidence="7">
    <location>
        <begin position="89"/>
        <end position="171"/>
    </location>
</feature>
<evidence type="ECO:0000259" key="5">
    <source>
        <dbReference type="Pfam" id="PF00460"/>
    </source>
</evidence>
<keyword evidence="3 4" id="KW-0975">Bacterial flagellum</keyword>
<dbReference type="InterPro" id="IPR037925">
    <property type="entry name" value="FlgE/F/G-like"/>
</dbReference>
<keyword evidence="8" id="KW-0282">Flagellum</keyword>
<dbReference type="PROSITE" id="PS00588">
    <property type="entry name" value="FLAGELLA_BB_ROD"/>
    <property type="match status" value="1"/>
</dbReference>
<name>A0A1M6FWX8_9FIRM</name>
<dbReference type="GO" id="GO:0071978">
    <property type="term" value="P:bacterial-type flagellum-dependent swarming motility"/>
    <property type="evidence" value="ECO:0007669"/>
    <property type="project" value="TreeGrafter"/>
</dbReference>
<evidence type="ECO:0000256" key="4">
    <source>
        <dbReference type="RuleBase" id="RU362116"/>
    </source>
</evidence>
<dbReference type="InterPro" id="IPR053967">
    <property type="entry name" value="LlgE_F_G-like_D1"/>
</dbReference>
<feature type="domain" description="Flagellar basal-body/hook protein C-terminal" evidence="6">
    <location>
        <begin position="232"/>
        <end position="276"/>
    </location>
</feature>
<evidence type="ECO:0000256" key="3">
    <source>
        <dbReference type="ARBA" id="ARBA00023143"/>
    </source>
</evidence>
<keyword evidence="9" id="KW-1185">Reference proteome</keyword>
<evidence type="ECO:0000259" key="6">
    <source>
        <dbReference type="Pfam" id="PF06429"/>
    </source>
</evidence>